<feature type="domain" description="HTH luxR-type" evidence="2">
    <location>
        <begin position="175"/>
        <end position="240"/>
    </location>
</feature>
<organism evidence="3 4">
    <name type="scientific">Yersinia enterocolitica</name>
    <dbReference type="NCBI Taxonomy" id="630"/>
    <lineage>
        <taxon>Bacteria</taxon>
        <taxon>Pseudomonadati</taxon>
        <taxon>Pseudomonadota</taxon>
        <taxon>Gammaproteobacteria</taxon>
        <taxon>Enterobacterales</taxon>
        <taxon>Yersiniaceae</taxon>
        <taxon>Yersinia</taxon>
    </lineage>
</organism>
<comment type="caution">
    <text evidence="3">The sequence shown here is derived from an EMBL/GenBank/DDBJ whole genome shotgun (WGS) entry which is preliminary data.</text>
</comment>
<proteinExistence type="predicted"/>
<dbReference type="InterPro" id="IPR016032">
    <property type="entry name" value="Sig_transdc_resp-reg_C-effctor"/>
</dbReference>
<dbReference type="Pfam" id="PF00196">
    <property type="entry name" value="GerE"/>
    <property type="match status" value="1"/>
</dbReference>
<dbReference type="EMBL" id="CPZF01000007">
    <property type="protein sequence ID" value="CNF94579.1"/>
    <property type="molecule type" value="Genomic_DNA"/>
</dbReference>
<evidence type="ECO:0000259" key="2">
    <source>
        <dbReference type="PROSITE" id="PS50043"/>
    </source>
</evidence>
<dbReference type="GO" id="GO:0003677">
    <property type="term" value="F:DNA binding"/>
    <property type="evidence" value="ECO:0007669"/>
    <property type="project" value="UniProtKB-KW"/>
</dbReference>
<dbReference type="Gene3D" id="1.10.10.10">
    <property type="entry name" value="Winged helix-like DNA-binding domain superfamily/Winged helix DNA-binding domain"/>
    <property type="match status" value="1"/>
</dbReference>
<dbReference type="PRINTS" id="PR00038">
    <property type="entry name" value="HTHLUXR"/>
</dbReference>
<dbReference type="AlphaFoldDB" id="A0A9P1PWY4"/>
<dbReference type="GO" id="GO:0006355">
    <property type="term" value="P:regulation of DNA-templated transcription"/>
    <property type="evidence" value="ECO:0007669"/>
    <property type="project" value="InterPro"/>
</dbReference>
<dbReference type="Proteomes" id="UP000041356">
    <property type="component" value="Unassembled WGS sequence"/>
</dbReference>
<accession>A0A9P1PWY4</accession>
<dbReference type="SUPFAM" id="SSF46894">
    <property type="entry name" value="C-terminal effector domain of the bipartite response regulators"/>
    <property type="match status" value="1"/>
</dbReference>
<dbReference type="PROSITE" id="PS50043">
    <property type="entry name" value="HTH_LUXR_2"/>
    <property type="match status" value="1"/>
</dbReference>
<gene>
    <name evidence="3" type="primary">vjbR</name>
    <name evidence="3" type="ORF">ERS137939_02819</name>
</gene>
<name>A0A9P1PWY4_YEREN</name>
<evidence type="ECO:0000313" key="3">
    <source>
        <dbReference type="EMBL" id="CNF94579.1"/>
    </source>
</evidence>
<reference evidence="3 4" key="1">
    <citation type="submission" date="2015-03" db="EMBL/GenBank/DDBJ databases">
        <authorList>
            <consortium name="Pathogen Informatics"/>
            <person name="Murphy D."/>
        </authorList>
    </citation>
    <scope>NUCLEOTIDE SEQUENCE [LARGE SCALE GENOMIC DNA]</scope>
    <source>
        <strain evidence="3 4">IP27818</strain>
    </source>
</reference>
<keyword evidence="1" id="KW-0238">DNA-binding</keyword>
<dbReference type="RefSeq" id="WP_050131451.1">
    <property type="nucleotide sequence ID" value="NZ_CAKODN010000004.1"/>
</dbReference>
<sequence length="242" mass="27572">MKRRKSQLTPELNTIKIVFDSMFITKIHNSICTTTLFEDFLIAIIEETSFSKNEIYLIDSLMNKCSYLSYLEILELYFNVDISNKDKVYIFDNDFFQNIGDIGELAKKKKINTCIVLSIALNEKITAVVSLFGKKSNLADINNKSVQIALRETLLKLINNILNYIKSHKKPHCDADNDILHLTSVEIDILRYSADGFTSKEIAHKISLSKSGVDFHLVSLKNKLKCRNKTQVIAKAISLCLI</sequence>
<dbReference type="InterPro" id="IPR000792">
    <property type="entry name" value="Tscrpt_reg_LuxR_C"/>
</dbReference>
<dbReference type="InterPro" id="IPR036388">
    <property type="entry name" value="WH-like_DNA-bd_sf"/>
</dbReference>
<evidence type="ECO:0000313" key="4">
    <source>
        <dbReference type="Proteomes" id="UP000041356"/>
    </source>
</evidence>
<evidence type="ECO:0000256" key="1">
    <source>
        <dbReference type="ARBA" id="ARBA00023125"/>
    </source>
</evidence>
<protein>
    <submittedName>
        <fullName evidence="3">HTH-type quorum sensing-dependent transcriptional regulator vjbR</fullName>
    </submittedName>
</protein>
<dbReference type="SMART" id="SM00421">
    <property type="entry name" value="HTH_LUXR"/>
    <property type="match status" value="1"/>
</dbReference>